<comment type="caution">
    <text evidence="3">The sequence shown here is derived from an EMBL/GenBank/DDBJ whole genome shotgun (WGS) entry which is preliminary data.</text>
</comment>
<comment type="similarity">
    <text evidence="1">In the C-terminal section; belongs to the phosphoglycerate mutase family.</text>
</comment>
<gene>
    <name evidence="3" type="ORF">ODALV1_LOCUS31246</name>
</gene>
<evidence type="ECO:0000256" key="1">
    <source>
        <dbReference type="ARBA" id="ARBA00008408"/>
    </source>
</evidence>
<dbReference type="Proteomes" id="UP001642540">
    <property type="component" value="Unassembled WGS sequence"/>
</dbReference>
<dbReference type="PANTHER" id="PTHR10606">
    <property type="entry name" value="6-PHOSPHOFRUCTO-2-KINASE/FRUCTOSE-2,6-BISPHOSPHATASE"/>
    <property type="match status" value="1"/>
</dbReference>
<evidence type="ECO:0000313" key="3">
    <source>
        <dbReference type="EMBL" id="CAL8147817.1"/>
    </source>
</evidence>
<protein>
    <recommendedName>
        <fullName evidence="5">6-phosphofructo-2-kinase</fullName>
    </recommendedName>
</protein>
<feature type="compositionally biased region" description="Low complexity" evidence="2">
    <location>
        <begin position="26"/>
        <end position="44"/>
    </location>
</feature>
<evidence type="ECO:0000256" key="2">
    <source>
        <dbReference type="SAM" id="MobiDB-lite"/>
    </source>
</evidence>
<sequence length="338" mass="36904">MAPTYSRGSCSGDASKEGVTFSIGTATASSSSTSPTTAAVASASPQNGTKAEAASALPDQGTGTAHIMAVKPISVTVTTSFQQTQTQSEFGEEKLRSNNKGSHKVILLSRHGESENNFSGKIGGDTNLSPRGRAYAAALASYINSLNIQCPVEVWTSGLKRTIATAAGVKCNQRKAMKELNELHAGCCEGMSYEEIQSEYPQEFAMRDQNKLTYKYPNGESYEDVLARVGPVIGNIEESILERRRDDDEEKVLLIVSHQAVLRCFLSHFLDIAESELPYIEVPLHTVIWLIQDEDTGKWSVSYVRLPVECVDTFRPKPQNCNLQRSESDALETVPTHY</sequence>
<dbReference type="SMART" id="SM00855">
    <property type="entry name" value="PGAM"/>
    <property type="match status" value="1"/>
</dbReference>
<reference evidence="3 4" key="1">
    <citation type="submission" date="2024-08" db="EMBL/GenBank/DDBJ databases">
        <authorList>
            <person name="Cucini C."/>
            <person name="Frati F."/>
        </authorList>
    </citation>
    <scope>NUCLEOTIDE SEQUENCE [LARGE SCALE GENOMIC DNA]</scope>
</reference>
<evidence type="ECO:0008006" key="5">
    <source>
        <dbReference type="Google" id="ProtNLM"/>
    </source>
</evidence>
<dbReference type="InterPro" id="IPR001345">
    <property type="entry name" value="PG/BPGM_mutase_AS"/>
</dbReference>
<dbReference type="InterPro" id="IPR003094">
    <property type="entry name" value="6Pfruct_kin"/>
</dbReference>
<dbReference type="SUPFAM" id="SSF53254">
    <property type="entry name" value="Phosphoglycerate mutase-like"/>
    <property type="match status" value="1"/>
</dbReference>
<dbReference type="PRINTS" id="PR00991">
    <property type="entry name" value="6PFRUCTKNASE"/>
</dbReference>
<proteinExistence type="inferred from homology"/>
<accession>A0ABP1S921</accession>
<dbReference type="Gene3D" id="3.40.50.1240">
    <property type="entry name" value="Phosphoglycerate mutase-like"/>
    <property type="match status" value="1"/>
</dbReference>
<dbReference type="InterPro" id="IPR029033">
    <property type="entry name" value="His_PPase_superfam"/>
</dbReference>
<name>A0ABP1S921_9HEXA</name>
<feature type="region of interest" description="Disordered" evidence="2">
    <location>
        <begin position="26"/>
        <end position="56"/>
    </location>
</feature>
<dbReference type="PROSITE" id="PS00175">
    <property type="entry name" value="PG_MUTASE"/>
    <property type="match status" value="1"/>
</dbReference>
<dbReference type="InterPro" id="IPR013078">
    <property type="entry name" value="His_Pase_superF_clade-1"/>
</dbReference>
<keyword evidence="4" id="KW-1185">Reference proteome</keyword>
<dbReference type="Pfam" id="PF00300">
    <property type="entry name" value="His_Phos_1"/>
    <property type="match status" value="1"/>
</dbReference>
<organism evidence="3 4">
    <name type="scientific">Orchesella dallaii</name>
    <dbReference type="NCBI Taxonomy" id="48710"/>
    <lineage>
        <taxon>Eukaryota</taxon>
        <taxon>Metazoa</taxon>
        <taxon>Ecdysozoa</taxon>
        <taxon>Arthropoda</taxon>
        <taxon>Hexapoda</taxon>
        <taxon>Collembola</taxon>
        <taxon>Entomobryomorpha</taxon>
        <taxon>Entomobryoidea</taxon>
        <taxon>Orchesellidae</taxon>
        <taxon>Orchesellinae</taxon>
        <taxon>Orchesella</taxon>
    </lineage>
</organism>
<dbReference type="PANTHER" id="PTHR10606:SF65">
    <property type="entry name" value="6-PHOSPHOFRUCTO-2-KINASE_FRUCTOSE-2, 6-BISPHOSPHATASE-LIKE PROTEIN"/>
    <property type="match status" value="1"/>
</dbReference>
<dbReference type="CDD" id="cd07067">
    <property type="entry name" value="HP_PGM_like"/>
    <property type="match status" value="1"/>
</dbReference>
<evidence type="ECO:0000313" key="4">
    <source>
        <dbReference type="Proteomes" id="UP001642540"/>
    </source>
</evidence>
<dbReference type="EMBL" id="CAXLJM020000166">
    <property type="protein sequence ID" value="CAL8147817.1"/>
    <property type="molecule type" value="Genomic_DNA"/>
</dbReference>